<evidence type="ECO:0000313" key="3">
    <source>
        <dbReference type="Proteomes" id="UP000651057"/>
    </source>
</evidence>
<proteinExistence type="predicted"/>
<sequence length="132" mass="15081">MKTFKPTVLYIIKALGSLIGISISVFVLNFFVNISTTTTLLLVFIALVFSYISFRYSKPTIQLCDSTITINELITEYEQIENYFPSKGGSEPYIVTKNGEKIDLELSWLKKKDQTEIESMILKKIKPLNKEV</sequence>
<protein>
    <submittedName>
        <fullName evidence="2">Uncharacterized protein</fullName>
    </submittedName>
</protein>
<gene>
    <name evidence="2" type="ORF">JJQ60_10345</name>
</gene>
<evidence type="ECO:0000313" key="2">
    <source>
        <dbReference type="EMBL" id="MBL0683917.1"/>
    </source>
</evidence>
<keyword evidence="1" id="KW-0472">Membrane</keyword>
<keyword evidence="3" id="KW-1185">Reference proteome</keyword>
<keyword evidence="1" id="KW-0812">Transmembrane</keyword>
<feature type="transmembrane region" description="Helical" evidence="1">
    <location>
        <begin position="7"/>
        <end position="28"/>
    </location>
</feature>
<dbReference type="AlphaFoldDB" id="A0A936ZTB5"/>
<reference evidence="2" key="1">
    <citation type="submission" date="2021-01" db="EMBL/GenBank/DDBJ databases">
        <authorList>
            <person name="Zhong Y.L."/>
        </authorList>
    </citation>
    <scope>NUCLEOTIDE SEQUENCE</scope>
    <source>
        <strain evidence="2">KCTC 23302</strain>
    </source>
</reference>
<dbReference type="EMBL" id="JAERQJ010000003">
    <property type="protein sequence ID" value="MBL0683917.1"/>
    <property type="molecule type" value="Genomic_DNA"/>
</dbReference>
<name>A0A936ZTB5_9FLAO</name>
<keyword evidence="1" id="KW-1133">Transmembrane helix</keyword>
<feature type="transmembrane region" description="Helical" evidence="1">
    <location>
        <begin position="34"/>
        <end position="54"/>
    </location>
</feature>
<dbReference type="RefSeq" id="WP_201919358.1">
    <property type="nucleotide sequence ID" value="NZ_BAABAX010000005.1"/>
</dbReference>
<organism evidence="2 3">
    <name type="scientific">Aquimarina mytili</name>
    <dbReference type="NCBI Taxonomy" id="874423"/>
    <lineage>
        <taxon>Bacteria</taxon>
        <taxon>Pseudomonadati</taxon>
        <taxon>Bacteroidota</taxon>
        <taxon>Flavobacteriia</taxon>
        <taxon>Flavobacteriales</taxon>
        <taxon>Flavobacteriaceae</taxon>
        <taxon>Aquimarina</taxon>
    </lineage>
</organism>
<evidence type="ECO:0000256" key="1">
    <source>
        <dbReference type="SAM" id="Phobius"/>
    </source>
</evidence>
<accession>A0A936ZTB5</accession>
<dbReference type="Proteomes" id="UP000651057">
    <property type="component" value="Unassembled WGS sequence"/>
</dbReference>
<comment type="caution">
    <text evidence="2">The sequence shown here is derived from an EMBL/GenBank/DDBJ whole genome shotgun (WGS) entry which is preliminary data.</text>
</comment>